<dbReference type="SUPFAM" id="SSF54523">
    <property type="entry name" value="Pili subunits"/>
    <property type="match status" value="1"/>
</dbReference>
<dbReference type="EMBL" id="NHNI01000002">
    <property type="protein sequence ID" value="OZY84636.1"/>
    <property type="molecule type" value="Genomic_DNA"/>
</dbReference>
<comment type="subcellular location">
    <subcellularLocation>
        <location evidence="1">Membrane</location>
        <topology evidence="1">Single-pass membrane protein</topology>
    </subcellularLocation>
</comment>
<evidence type="ECO:0000256" key="1">
    <source>
        <dbReference type="ARBA" id="ARBA00004167"/>
    </source>
</evidence>
<evidence type="ECO:0000256" key="6">
    <source>
        <dbReference type="SAM" id="Phobius"/>
    </source>
</evidence>
<organism evidence="7 8">
    <name type="scientific">Cellvibrio mixtus</name>
    <dbReference type="NCBI Taxonomy" id="39650"/>
    <lineage>
        <taxon>Bacteria</taxon>
        <taxon>Pseudomonadati</taxon>
        <taxon>Pseudomonadota</taxon>
        <taxon>Gammaproteobacteria</taxon>
        <taxon>Cellvibrionales</taxon>
        <taxon>Cellvibrionaceae</taxon>
        <taxon>Cellvibrio</taxon>
    </lineage>
</organism>
<keyword evidence="3 6" id="KW-0812">Transmembrane</keyword>
<keyword evidence="2" id="KW-0488">Methylation</keyword>
<feature type="transmembrane region" description="Helical" evidence="6">
    <location>
        <begin position="12"/>
        <end position="31"/>
    </location>
</feature>
<evidence type="ECO:0000313" key="8">
    <source>
        <dbReference type="Proteomes" id="UP000216101"/>
    </source>
</evidence>
<accession>A0A266Q4S5</accession>
<dbReference type="Proteomes" id="UP000216101">
    <property type="component" value="Unassembled WGS sequence"/>
</dbReference>
<dbReference type="InterPro" id="IPR012902">
    <property type="entry name" value="N_methyl_site"/>
</dbReference>
<name>A0A266Q4S5_9GAMM</name>
<proteinExistence type="predicted"/>
<keyword evidence="8" id="KW-1185">Reference proteome</keyword>
<comment type="caution">
    <text evidence="7">The sequence shown here is derived from an EMBL/GenBank/DDBJ whole genome shotgun (WGS) entry which is preliminary data.</text>
</comment>
<dbReference type="NCBIfam" id="TIGR02532">
    <property type="entry name" value="IV_pilin_GFxxxE"/>
    <property type="match status" value="1"/>
</dbReference>
<evidence type="ECO:0000256" key="4">
    <source>
        <dbReference type="ARBA" id="ARBA00022989"/>
    </source>
</evidence>
<dbReference type="PANTHER" id="PTHR30093:SF44">
    <property type="entry name" value="TYPE II SECRETION SYSTEM CORE PROTEIN G"/>
    <property type="match status" value="1"/>
</dbReference>
<evidence type="ECO:0000313" key="7">
    <source>
        <dbReference type="EMBL" id="OZY84636.1"/>
    </source>
</evidence>
<dbReference type="AlphaFoldDB" id="A0A266Q4S5"/>
<evidence type="ECO:0000256" key="3">
    <source>
        <dbReference type="ARBA" id="ARBA00022692"/>
    </source>
</evidence>
<keyword evidence="5 6" id="KW-0472">Membrane</keyword>
<sequence length="140" mass="13906">MKQQSGFTLIELIAVIVILGILAATALPRFVDLSASARHATLQGVAGALASASALNYANSIAAKAGLQTSTLPSAVDSCDDVGALLEGGQVPTGMTINTAAVTAGGVNTACTVSYTDTSLNPTTLPTFTAHGVTVTTTTP</sequence>
<dbReference type="GO" id="GO:0016020">
    <property type="term" value="C:membrane"/>
    <property type="evidence" value="ECO:0007669"/>
    <property type="project" value="UniProtKB-SubCell"/>
</dbReference>
<protein>
    <submittedName>
        <fullName evidence="7">Uncharacterized protein</fullName>
    </submittedName>
</protein>
<dbReference type="PROSITE" id="PS00409">
    <property type="entry name" value="PROKAR_NTER_METHYL"/>
    <property type="match status" value="1"/>
</dbReference>
<reference evidence="8" key="1">
    <citation type="submission" date="2017-05" db="EMBL/GenBank/DDBJ databases">
        <authorList>
            <person name="Barney B.M."/>
        </authorList>
    </citation>
    <scope>NUCLEOTIDE SEQUENCE [LARGE SCALE GENOMIC DNA]</scope>
    <source>
        <strain evidence="8">PSBB022</strain>
    </source>
</reference>
<evidence type="ECO:0000256" key="5">
    <source>
        <dbReference type="ARBA" id="ARBA00023136"/>
    </source>
</evidence>
<dbReference type="PANTHER" id="PTHR30093">
    <property type="entry name" value="GENERAL SECRETION PATHWAY PROTEIN G"/>
    <property type="match status" value="1"/>
</dbReference>
<dbReference type="Pfam" id="PF07963">
    <property type="entry name" value="N_methyl"/>
    <property type="match status" value="1"/>
</dbReference>
<dbReference type="Gene3D" id="3.30.700.10">
    <property type="entry name" value="Glycoprotein, Type 4 Pilin"/>
    <property type="match status" value="1"/>
</dbReference>
<gene>
    <name evidence="7" type="ORF">CBP51_15790</name>
</gene>
<dbReference type="InterPro" id="IPR045584">
    <property type="entry name" value="Pilin-like"/>
</dbReference>
<keyword evidence="4 6" id="KW-1133">Transmembrane helix</keyword>
<evidence type="ECO:0000256" key="2">
    <source>
        <dbReference type="ARBA" id="ARBA00022481"/>
    </source>
</evidence>
<dbReference type="RefSeq" id="WP_094985675.1">
    <property type="nucleotide sequence ID" value="NZ_NHNI01000002.1"/>
</dbReference>